<dbReference type="Proteomes" id="UP000076552">
    <property type="component" value="Unassembled WGS sequence"/>
</dbReference>
<evidence type="ECO:0000256" key="1">
    <source>
        <dbReference type="SAM" id="MobiDB-lite"/>
    </source>
</evidence>
<name>A0A161WNT8_9PEZI</name>
<feature type="compositionally biased region" description="Basic residues" evidence="1">
    <location>
        <begin position="597"/>
        <end position="606"/>
    </location>
</feature>
<evidence type="ECO:0000313" key="3">
    <source>
        <dbReference type="Proteomes" id="UP000076552"/>
    </source>
</evidence>
<feature type="compositionally biased region" description="Polar residues" evidence="1">
    <location>
        <begin position="609"/>
        <end position="623"/>
    </location>
</feature>
<evidence type="ECO:0000313" key="2">
    <source>
        <dbReference type="EMBL" id="KZL72846.1"/>
    </source>
</evidence>
<comment type="caution">
    <text evidence="2">The sequence shown here is derived from an EMBL/GenBank/DDBJ whole genome shotgun (WGS) entry which is preliminary data.</text>
</comment>
<feature type="region of interest" description="Disordered" evidence="1">
    <location>
        <begin position="25"/>
        <end position="46"/>
    </location>
</feature>
<organism evidence="2 3">
    <name type="scientific">Colletotrichum tofieldiae</name>
    <dbReference type="NCBI Taxonomy" id="708197"/>
    <lineage>
        <taxon>Eukaryota</taxon>
        <taxon>Fungi</taxon>
        <taxon>Dikarya</taxon>
        <taxon>Ascomycota</taxon>
        <taxon>Pezizomycotina</taxon>
        <taxon>Sordariomycetes</taxon>
        <taxon>Hypocreomycetidae</taxon>
        <taxon>Glomerellales</taxon>
        <taxon>Glomerellaceae</taxon>
        <taxon>Colletotrichum</taxon>
        <taxon>Colletotrichum spaethianum species complex</taxon>
    </lineage>
</organism>
<protein>
    <submittedName>
        <fullName evidence="2">Uncharacterized protein</fullName>
    </submittedName>
</protein>
<feature type="region of interest" description="Disordered" evidence="1">
    <location>
        <begin position="495"/>
        <end position="623"/>
    </location>
</feature>
<gene>
    <name evidence="2" type="ORF">CT0861_06206</name>
</gene>
<dbReference type="AlphaFoldDB" id="A0A161WNT8"/>
<feature type="compositionally biased region" description="Polar residues" evidence="1">
    <location>
        <begin position="25"/>
        <end position="34"/>
    </location>
</feature>
<reference evidence="2 3" key="1">
    <citation type="submission" date="2015-06" db="EMBL/GenBank/DDBJ databases">
        <title>Survival trade-offs in plant roots during colonization by closely related pathogenic and mutualistic fungi.</title>
        <authorList>
            <person name="Hacquard S."/>
            <person name="Kracher B."/>
            <person name="Hiruma K."/>
            <person name="Weinman A."/>
            <person name="Muench P."/>
            <person name="Garrido Oter R."/>
            <person name="Ver Loren van Themaat E."/>
            <person name="Dallerey J.-F."/>
            <person name="Damm U."/>
            <person name="Henrissat B."/>
            <person name="Lespinet O."/>
            <person name="Thon M."/>
            <person name="Kemen E."/>
            <person name="McHardy A.C."/>
            <person name="Schulze-Lefert P."/>
            <person name="O'Connell R.J."/>
        </authorList>
    </citation>
    <scope>NUCLEOTIDE SEQUENCE [LARGE SCALE GENOMIC DNA]</scope>
    <source>
        <strain evidence="2 3">0861</strain>
    </source>
</reference>
<accession>A0A161WNT8</accession>
<keyword evidence="3" id="KW-1185">Reference proteome</keyword>
<proteinExistence type="predicted"/>
<dbReference type="EMBL" id="LFIV01000052">
    <property type="protein sequence ID" value="KZL72846.1"/>
    <property type="molecule type" value="Genomic_DNA"/>
</dbReference>
<sequence>MNLLFGDMVNSFFVAQGQFAKSPYKSSTSHQTFGAQGKRTHFPSDDYRHNASRNKFRARSIPPEERNRSWWSRSSTIDKAADRLSTFATDEDFLGFASGISHTITESFNIMSELLGELRKFKPINTEELAQMEDILIALEMEAVAFDISPPGNSSAYSYSFFDPHADLLHLPSIIIDNWYHLAPELQNSEQGESSTYVSALYDYLLFKPNQILRFNGSPREAFDIFQPSPSPSTILQQVNISRLLNLRKCTIDDSSAIRLRLGRARLSGKWDIAIWKEWQGRSKEWRVCPVVKSTSAILGRILPQSSKTTQSYAWNHSRRAVPLEYLMADRKFRKHRRHRQIFEGQRPARVHTKKQLLQQHGYGDSNFGTDLAYEPDLDVPRTSYQSLLKRLEPPVAGPAPSCKIILPYENYLGAVIGGQFRLGRLVRRERLADIYEITSLFSPAEEAMEAAAYDLRGPDAKARKKDMSFRKPFVLCPIDQAGKKFLVYRVNEKREHERNMKRAKKKRSQEKRQQNPQAPPEGSAGNDHAQIPIQRGIPGVHGGFHDVSKGPINSKRPSVSAMRGNKGQEAAKRDTQKVAKQPKKKRHRSTTERKQANHKAPKHPGKQAATNPRQQGSPWEKTSFNLGFPEGGVAPKFKSLADLRKGIERLLETYGTTEADFNRRRLDELLLAKKTLERRSWLWVYLQQEFNVLRQVVDILDSHLDSNERMVDLNWEMRKRPGFELMYSSPPLSMSPKITNLVNSLRQPRWSSLERLVSQIIEDVDYDYAVYLRDLWAHTISRVRLGALDTWVDDIGKYYLHESLTGNYSHLTTVERLEEICGVGLT</sequence>